<dbReference type="PANTHER" id="PTHR31468">
    <property type="entry name" value="1,3-BETA-GLUCANOSYLTRANSFERASE GAS1"/>
    <property type="match status" value="1"/>
</dbReference>
<dbReference type="GO" id="GO:0005886">
    <property type="term" value="C:plasma membrane"/>
    <property type="evidence" value="ECO:0007669"/>
    <property type="project" value="UniProtKB-SubCell"/>
</dbReference>
<dbReference type="InterPro" id="IPR004886">
    <property type="entry name" value="Glucanosyltransferase"/>
</dbReference>
<dbReference type="OrthoDB" id="421038at2759"/>
<dbReference type="GO" id="GO:0009277">
    <property type="term" value="C:fungal-type cell wall"/>
    <property type="evidence" value="ECO:0007669"/>
    <property type="project" value="UniProtKB-ARBA"/>
</dbReference>
<dbReference type="AlphaFoldDB" id="A0A4T0WYC4"/>
<evidence type="ECO:0000313" key="16">
    <source>
        <dbReference type="Proteomes" id="UP000307173"/>
    </source>
</evidence>
<feature type="compositionally biased region" description="Basic and acidic residues" evidence="14">
    <location>
        <begin position="323"/>
        <end position="360"/>
    </location>
</feature>
<name>A0A4T0WYC4_9ASCO</name>
<evidence type="ECO:0000256" key="5">
    <source>
        <dbReference type="ARBA" id="ARBA00006466"/>
    </source>
</evidence>
<dbReference type="GO" id="GO:0042124">
    <property type="term" value="F:1,3-beta-glucanosyltransferase activity"/>
    <property type="evidence" value="ECO:0007669"/>
    <property type="project" value="TreeGrafter"/>
</dbReference>
<dbReference type="InterPro" id="IPR021582">
    <property type="entry name" value="Aim21"/>
</dbReference>
<evidence type="ECO:0000256" key="6">
    <source>
        <dbReference type="ARBA" id="ARBA00007528"/>
    </source>
</evidence>
<feature type="compositionally biased region" description="Polar residues" evidence="14">
    <location>
        <begin position="461"/>
        <end position="470"/>
    </location>
</feature>
<keyword evidence="12 13" id="KW-0449">Lipoprotein</keyword>
<evidence type="ECO:0000256" key="8">
    <source>
        <dbReference type="ARBA" id="ARBA00022679"/>
    </source>
</evidence>
<dbReference type="EC" id="2.4.1.-" evidence="13"/>
<gene>
    <name evidence="15" type="ORF">CANINC_003684</name>
</gene>
<dbReference type="SUPFAM" id="SSF51445">
    <property type="entry name" value="(Trans)glycosidases"/>
    <property type="match status" value="1"/>
</dbReference>
<comment type="caution">
    <text evidence="15">The sequence shown here is derived from an EMBL/GenBank/DDBJ whole genome shotgun (WGS) entry which is preliminary data.</text>
</comment>
<dbReference type="FunFam" id="3.20.20.80:FF:000032">
    <property type="entry name" value="1,3-beta-glucanosyltransferase"/>
    <property type="match status" value="1"/>
</dbReference>
<dbReference type="Pfam" id="PF03198">
    <property type="entry name" value="Glyco_hydro_72"/>
    <property type="match status" value="1"/>
</dbReference>
<dbReference type="PANTHER" id="PTHR31468:SF5">
    <property type="entry name" value="1,3-BETA-GLUCANOSYLTRANSFERASE GAS5"/>
    <property type="match status" value="1"/>
</dbReference>
<comment type="subcellular location">
    <subcellularLocation>
        <location evidence="3">Cell envelope</location>
    </subcellularLocation>
    <subcellularLocation>
        <location evidence="13">Cell membrane</location>
        <topology evidence="13">Lipid-anchor</topology>
        <topology evidence="13">GPI-anchor</topology>
    </subcellularLocation>
    <subcellularLocation>
        <location evidence="2">Cytoplasm</location>
        <location evidence="2">Cytoskeleton</location>
        <location evidence="2">Actin patch</location>
    </subcellularLocation>
    <subcellularLocation>
        <location evidence="4">Membrane</location>
        <topology evidence="4">Lipid-anchor</topology>
        <topology evidence="4">GPI-anchor</topology>
    </subcellularLocation>
</comment>
<feature type="region of interest" description="Disordered" evidence="14">
    <location>
        <begin position="445"/>
        <end position="488"/>
    </location>
</feature>
<dbReference type="Gene3D" id="3.20.20.80">
    <property type="entry name" value="Glycosidases"/>
    <property type="match status" value="1"/>
</dbReference>
<dbReference type="Proteomes" id="UP000307173">
    <property type="component" value="Unassembled WGS sequence"/>
</dbReference>
<feature type="region of interest" description="Disordered" evidence="14">
    <location>
        <begin position="1122"/>
        <end position="1154"/>
    </location>
</feature>
<evidence type="ECO:0000256" key="11">
    <source>
        <dbReference type="ARBA" id="ARBA00023180"/>
    </source>
</evidence>
<dbReference type="GO" id="GO:0098552">
    <property type="term" value="C:side of membrane"/>
    <property type="evidence" value="ECO:0007669"/>
    <property type="project" value="UniProtKB-KW"/>
</dbReference>
<evidence type="ECO:0000256" key="9">
    <source>
        <dbReference type="ARBA" id="ARBA00022729"/>
    </source>
</evidence>
<feature type="region of interest" description="Disordered" evidence="14">
    <location>
        <begin position="244"/>
        <end position="268"/>
    </location>
</feature>
<feature type="compositionally biased region" description="Polar residues" evidence="14">
    <location>
        <begin position="167"/>
        <end position="177"/>
    </location>
</feature>
<dbReference type="GO" id="GO:0031505">
    <property type="term" value="P:fungal-type cell wall organization"/>
    <property type="evidence" value="ECO:0007669"/>
    <property type="project" value="TreeGrafter"/>
</dbReference>
<keyword evidence="10 13" id="KW-0472">Membrane</keyword>
<keyword evidence="8 13" id="KW-0808">Transferase</keyword>
<comment type="function">
    <text evidence="13">Splits internally a 1,3-beta-glucan molecule and transfers the newly generated reducing end (the donor) to the non-reducing end of another 1,3-beta-glucan molecule (the acceptor) forming a 1,3-beta linkage, resulting in the elongation of 1,3-beta-glucan chains in the cell wall.</text>
</comment>
<comment type="similarity">
    <text evidence="6 13">Belongs to the glycosyl hydrolase 72 family.</text>
</comment>
<organism evidence="15 16">
    <name type="scientific">Pichia inconspicua</name>
    <dbReference type="NCBI Taxonomy" id="52247"/>
    <lineage>
        <taxon>Eukaryota</taxon>
        <taxon>Fungi</taxon>
        <taxon>Dikarya</taxon>
        <taxon>Ascomycota</taxon>
        <taxon>Saccharomycotina</taxon>
        <taxon>Pichiomycetes</taxon>
        <taxon>Pichiales</taxon>
        <taxon>Pichiaceae</taxon>
        <taxon>Pichia</taxon>
    </lineage>
</organism>
<evidence type="ECO:0000256" key="4">
    <source>
        <dbReference type="ARBA" id="ARBA00004589"/>
    </source>
</evidence>
<dbReference type="STRING" id="52247.A0A4T0WYC4"/>
<accession>A0A4T0WYC4</accession>
<evidence type="ECO:0000256" key="2">
    <source>
        <dbReference type="ARBA" id="ARBA00004134"/>
    </source>
</evidence>
<dbReference type="Pfam" id="PF11489">
    <property type="entry name" value="Aim21"/>
    <property type="match status" value="1"/>
</dbReference>
<evidence type="ECO:0000256" key="7">
    <source>
        <dbReference type="ARBA" id="ARBA00022622"/>
    </source>
</evidence>
<dbReference type="GO" id="GO:0071970">
    <property type="term" value="P:fungal-type cell wall (1-&gt;3)-beta-D-glucan biosynthetic process"/>
    <property type="evidence" value="ECO:0007669"/>
    <property type="project" value="TreeGrafter"/>
</dbReference>
<sequence length="1198" mass="132423">MDSPTVPASRPVRSVTHSTTPELPKHRPAKQMSLSSNEQAPKVPSSRPKKVTSKQLETDNAPVIPSSRPSKIVATIISAGINEAKNDIHSLNNDTGNLDISSTTAINEMQTQCKTTQQDNDQSDFDSSIPSHVVEGGNDLVKNENIVANASQGDENRLDDHPDEDSLSSPCESQNTLTAGTKIRNKTLPDVTNVEVAHNHKHDIDSEYTDCYTEVERNSVNTNGDNTDLDGFIKTERGLKLPNKESHVVEPDSWDTSKKETQKAKNETEANDILPGAKVDDVIEKEEEDGVDVVDNETEQKEEFEKEIKKEIKEEVSNVPEVSETKFEGRHGETIPKFYEEKEIVRTTNDDGNHEKKGSVLEETADYDNNAENVVTSEEAENQLPDNQLEAAINSGDEIPLKKITSHQQRNKTIDNDKIESGLSDSNGCPEITETRNIAVDEKCISAAPSEKPELPKSRPRNNLVTQSLDSTSATKKAPPPKVPKKPSSKIAAFQEMLQQQQSEELGLLNKTTPKIPWKRPIVTSATNESNLETGSPDEPIKTVNRVQSDFAHNLNGLLGVGLPGISLGTKSFEKHVKEGPSEDILGNKKEFLRVPDARRSRARGPRGRKLPEEVKKPVEVTNETLGNTLRITIQPLWSIDFGNITDSSEIEESVDSHTCYDEVIPIQLINDDVALEQQTEESVENHDSEEIASEPISGENLVTVEATGPVSAIDEDIEKVAKEESIDHLNTPNTDFNSEITDRQLKTLDKSSNEPDHVISESIKDNAFYNTETNDRFYIRGVDYQPGGSSNLTDPLSDPEVCKRDIAHFSDLGLNTIRVYSVDNTLNHDDCMKQLEDAGIYLILDVNTPDASISRNNSECSYNLAYLTEIFATIDSFAKYNNTLGFFSANELVNSDDTFYLVPYVKAVTRDMKQYMKAQKYRSIPVGYSAADVAEIRVDLAHYLNCGDNADERIDMLGVNDYSWCGPSSFITSGYKNKMTEYADYSIPIFLSEYGCNKVVSNRPFTEVKTIYSPLMSSVFSGGLVYEYFQYVNKYGLVELKEDTITELPDYNNLKDMLASTPDPTGDGGAASYPFSQCPNNLTFSLDVPPQPEGIEDLLHKGPQGENLGFYASTQFACYDGEDDEETTSSTTQIRPSVYSLSESSRDSETATTTTTAVSSVSSVSSISSRSKNDSNISHISSTFMSILAFVASLLYV</sequence>
<dbReference type="EMBL" id="SELW01000594">
    <property type="protein sequence ID" value="TID19801.1"/>
    <property type="molecule type" value="Genomic_DNA"/>
</dbReference>
<evidence type="ECO:0000256" key="13">
    <source>
        <dbReference type="RuleBase" id="RU361209"/>
    </source>
</evidence>
<dbReference type="GO" id="GO:0030479">
    <property type="term" value="C:actin cortical patch"/>
    <property type="evidence" value="ECO:0007669"/>
    <property type="project" value="UniProtKB-SubCell"/>
</dbReference>
<keyword evidence="9" id="KW-0732">Signal</keyword>
<keyword evidence="11" id="KW-0325">Glycoprotein</keyword>
<keyword evidence="7 13" id="KW-0336">GPI-anchor</keyword>
<evidence type="ECO:0000256" key="10">
    <source>
        <dbReference type="ARBA" id="ARBA00023136"/>
    </source>
</evidence>
<comment type="similarity">
    <text evidence="5">Belongs to the AIM21 family.</text>
</comment>
<feature type="region of interest" description="Disordered" evidence="14">
    <location>
        <begin position="318"/>
        <end position="368"/>
    </location>
</feature>
<evidence type="ECO:0000256" key="12">
    <source>
        <dbReference type="ARBA" id="ARBA00023288"/>
    </source>
</evidence>
<evidence type="ECO:0000256" key="3">
    <source>
        <dbReference type="ARBA" id="ARBA00004196"/>
    </source>
</evidence>
<feature type="region of interest" description="Disordered" evidence="14">
    <location>
        <begin position="400"/>
        <end position="430"/>
    </location>
</feature>
<evidence type="ECO:0000256" key="14">
    <source>
        <dbReference type="SAM" id="MobiDB-lite"/>
    </source>
</evidence>
<proteinExistence type="inferred from homology"/>
<dbReference type="InterPro" id="IPR017853">
    <property type="entry name" value="GH"/>
</dbReference>
<reference evidence="15 16" key="1">
    <citation type="journal article" date="2019" name="Front. Genet.">
        <title>Whole-Genome Sequencing of the Opportunistic Yeast Pathogen Candida inconspicua Uncovers Its Hybrid Origin.</title>
        <authorList>
            <person name="Mixao V."/>
            <person name="Hansen A.P."/>
            <person name="Saus E."/>
            <person name="Boekhout T."/>
            <person name="Lass-Florl C."/>
            <person name="Gabaldon T."/>
        </authorList>
    </citation>
    <scope>NUCLEOTIDE SEQUENCE [LARGE SCALE GENOMIC DNA]</scope>
    <source>
        <strain evidence="15 16">CBS 180</strain>
    </source>
</reference>
<comment type="function">
    <text evidence="1">Involved in mitochondrial migration along actin filaments.</text>
</comment>
<feature type="region of interest" description="Disordered" evidence="14">
    <location>
        <begin position="1"/>
        <end position="66"/>
    </location>
</feature>
<keyword evidence="16" id="KW-1185">Reference proteome</keyword>
<evidence type="ECO:0000313" key="15">
    <source>
        <dbReference type="EMBL" id="TID19801.1"/>
    </source>
</evidence>
<protein>
    <recommendedName>
        <fullName evidence="13">1,3-beta-glucanosyltransferase</fullName>
        <ecNumber evidence="13">2.4.1.-</ecNumber>
    </recommendedName>
</protein>
<evidence type="ECO:0000256" key="1">
    <source>
        <dbReference type="ARBA" id="ARBA00002092"/>
    </source>
</evidence>
<feature type="region of interest" description="Disordered" evidence="14">
    <location>
        <begin position="151"/>
        <end position="177"/>
    </location>
</feature>